<dbReference type="Gene3D" id="1.10.287.1080">
    <property type="entry name" value="MazG-like"/>
    <property type="match status" value="1"/>
</dbReference>
<keyword evidence="3" id="KW-0378">Hydrolase</keyword>
<dbReference type="STRING" id="1666911.HLUCCA11_18450"/>
<organism evidence="3 4">
    <name type="scientific">Phormidesmis priestleyi Ana</name>
    <dbReference type="NCBI Taxonomy" id="1666911"/>
    <lineage>
        <taxon>Bacteria</taxon>
        <taxon>Bacillati</taxon>
        <taxon>Cyanobacteriota</taxon>
        <taxon>Cyanophyceae</taxon>
        <taxon>Leptolyngbyales</taxon>
        <taxon>Leptolyngbyaceae</taxon>
        <taxon>Phormidesmis</taxon>
    </lineage>
</organism>
<reference evidence="3 4" key="1">
    <citation type="submission" date="2015-09" db="EMBL/GenBank/DDBJ databases">
        <title>Identification and resolution of microdiversity through metagenomic sequencing of parallel consortia.</title>
        <authorList>
            <person name="Nelson W.C."/>
            <person name="Romine M.F."/>
            <person name="Lindemann S.R."/>
        </authorList>
    </citation>
    <scope>NUCLEOTIDE SEQUENCE [LARGE SCALE GENOMIC DNA]</scope>
    <source>
        <strain evidence="3">Ana</strain>
    </source>
</reference>
<accession>A0A0P8DBQ1</accession>
<name>A0A0P8DBQ1_9CYAN</name>
<comment type="caution">
    <text evidence="3">The sequence shown here is derived from an EMBL/GenBank/DDBJ whole genome shotgun (WGS) entry which is preliminary data.</text>
</comment>
<keyword evidence="1" id="KW-0812">Transmembrane</keyword>
<feature type="transmembrane region" description="Helical" evidence="1">
    <location>
        <begin position="38"/>
        <end position="56"/>
    </location>
</feature>
<dbReference type="Proteomes" id="UP000050465">
    <property type="component" value="Unassembled WGS sequence"/>
</dbReference>
<gene>
    <name evidence="3" type="ORF">HLUCCA11_18450</name>
</gene>
<dbReference type="Pfam" id="PF18722">
    <property type="entry name" value="MazG_C"/>
    <property type="match status" value="1"/>
</dbReference>
<evidence type="ECO:0000313" key="4">
    <source>
        <dbReference type="Proteomes" id="UP000050465"/>
    </source>
</evidence>
<dbReference type="PATRIC" id="fig|1666911.3.peg.1910"/>
<feature type="domain" description="MazG C-terminal" evidence="2">
    <location>
        <begin position="212"/>
        <end position="397"/>
    </location>
</feature>
<keyword evidence="1" id="KW-0472">Membrane</keyword>
<proteinExistence type="predicted"/>
<protein>
    <submittedName>
        <fullName evidence="3">MazG nucleotide pyrophosphohydrolase domain</fullName>
    </submittedName>
</protein>
<dbReference type="SUPFAM" id="SSF101386">
    <property type="entry name" value="all-alpha NTP pyrophosphatases"/>
    <property type="match status" value="1"/>
</dbReference>
<sequence length="400" mass="45420">MNDTKHDGEAVQTLVTLNDYQIIARRTDQNKQIGLNGLAFPLLGLFGEVGTLLSSLKKKQRDRESFVGYTEAVVEEFGDVLWYFSNIASRASLSLNMLAQRTFRDLQGWDEVENDFVGSFRDIQLEKNADGSPDSPAFEAALIALAGKVGLLLNDFHMNRIANNRDVLSAHLIEIFRALIEAADVADIDLANAAAYNVHKIHGRWTEQPTYPPLFDEGLDILEQLPRKITMHIFEKHRGDKTYVIQQCNGINIGSALTDNRIVNDDYRFHDVFHLANAAILGWSPVLRSLFKVKRKSHPEIDEAQDGSRAILIEEGISTLVFHRALRLNYFASIKSLDYSLLKLISEFISGYEAEQCHLWQWEKAILDGYAVFRQLQLYRRGIVIADLEEHSISFKELPQ</sequence>
<evidence type="ECO:0000256" key="1">
    <source>
        <dbReference type="SAM" id="Phobius"/>
    </source>
</evidence>
<dbReference type="EMBL" id="LJZR01000031">
    <property type="protein sequence ID" value="KPQ33508.1"/>
    <property type="molecule type" value="Genomic_DNA"/>
</dbReference>
<evidence type="ECO:0000259" key="2">
    <source>
        <dbReference type="Pfam" id="PF18722"/>
    </source>
</evidence>
<dbReference type="InterPro" id="IPR041407">
    <property type="entry name" value="MazG_C"/>
</dbReference>
<dbReference type="CDD" id="cd11541">
    <property type="entry name" value="NTP-PPase_u4"/>
    <property type="match status" value="1"/>
</dbReference>
<keyword evidence="1" id="KW-1133">Transmembrane helix</keyword>
<dbReference type="AlphaFoldDB" id="A0A0P8DBQ1"/>
<dbReference type="InterPro" id="IPR011379">
    <property type="entry name" value="MazG-related_GP37"/>
</dbReference>
<evidence type="ECO:0000313" key="3">
    <source>
        <dbReference type="EMBL" id="KPQ33508.1"/>
    </source>
</evidence>
<dbReference type="GO" id="GO:0016787">
    <property type="term" value="F:hydrolase activity"/>
    <property type="evidence" value="ECO:0007669"/>
    <property type="project" value="UniProtKB-KW"/>
</dbReference>